<dbReference type="PANTHER" id="PTHR23179">
    <property type="entry name" value="T-CELL ACTIVATION RHO GTPASE ACTIVATING PROTEIN-RELATED"/>
    <property type="match status" value="1"/>
</dbReference>
<feature type="compositionally biased region" description="Polar residues" evidence="3">
    <location>
        <begin position="598"/>
        <end position="608"/>
    </location>
</feature>
<dbReference type="SMART" id="SM00324">
    <property type="entry name" value="RhoGAP"/>
    <property type="match status" value="1"/>
</dbReference>
<name>G1Q4Y7_MYOLU</name>
<dbReference type="CDD" id="cd04402">
    <property type="entry name" value="RhoGAP_ARHGAP20"/>
    <property type="match status" value="1"/>
</dbReference>
<dbReference type="GO" id="GO:0007165">
    <property type="term" value="P:signal transduction"/>
    <property type="evidence" value="ECO:0007669"/>
    <property type="project" value="InterPro"/>
</dbReference>
<feature type="region of interest" description="Disordered" evidence="3">
    <location>
        <begin position="569"/>
        <end position="648"/>
    </location>
</feature>
<feature type="domain" description="Rho-GAP" evidence="4">
    <location>
        <begin position="287"/>
        <end position="460"/>
    </location>
</feature>
<evidence type="ECO:0000313" key="6">
    <source>
        <dbReference type="Proteomes" id="UP000001074"/>
    </source>
</evidence>
<evidence type="ECO:0000313" key="5">
    <source>
        <dbReference type="Ensembl" id="ENSMLUP00000018770.1"/>
    </source>
</evidence>
<dbReference type="GeneTree" id="ENSGT00940000154633"/>
<evidence type="ECO:0000256" key="2">
    <source>
        <dbReference type="ARBA" id="ARBA00022553"/>
    </source>
</evidence>
<dbReference type="InterPro" id="IPR011993">
    <property type="entry name" value="PH-like_dom_sf"/>
</dbReference>
<dbReference type="Pfam" id="PF22286">
    <property type="entry name" value="RHG20_PH"/>
    <property type="match status" value="1"/>
</dbReference>
<feature type="compositionally biased region" description="Polar residues" evidence="3">
    <location>
        <begin position="16"/>
        <end position="25"/>
    </location>
</feature>
<evidence type="ECO:0000259" key="4">
    <source>
        <dbReference type="PROSITE" id="PS50238"/>
    </source>
</evidence>
<dbReference type="FunFam" id="2.30.29.30:FF:000217">
    <property type="entry name" value="Rho GTPase activating protein 20"/>
    <property type="match status" value="1"/>
</dbReference>
<dbReference type="AlphaFoldDB" id="G1Q4Y7"/>
<dbReference type="EMBL" id="AAPE02029452">
    <property type="status" value="NOT_ANNOTATED_CDS"/>
    <property type="molecule type" value="Genomic_DNA"/>
</dbReference>
<keyword evidence="1" id="KW-0343">GTPase activation</keyword>
<feature type="region of interest" description="Disordered" evidence="3">
    <location>
        <begin position="260"/>
        <end position="279"/>
    </location>
</feature>
<dbReference type="InterPro" id="IPR047887">
    <property type="entry name" value="ARHGAP20_PH"/>
</dbReference>
<sequence length="762" mass="84857">TETLSVKQETLRGQAGRSSSLTGVSTPERPGTKKRMKALVGRRRRAPSLTLDNALQKWPATKERPPAGVDTHAFLSSFVALLLDGLVELKRGLQRWERHLFLFNDLLVVAKIKYNNNFKRKNKIKLSDRWAASCVGEVGDGSTDAMRSLVLGWPTVNLVATFRPEQKGKWLSLLQRCLSLEKEDWPKSIPLKTFTKDIGDCACCKTITMRNSPFVLRELFLTEQLPRERWCQFTLQPSPLAAAQKLSQSGEKTFKRRGCSIKRGSSTRPGNLPMSPASPTPGKLFRVSLPSICENDNLPQPVSHMLFILDQKGPLTKGIFRLSANVTSRRELKEKLNSVIVSVLKDFLRNIPGSIFSSDLCHHWVCVMDQGNDEEKINTIQRLLDQLLRASVVLPYLFGVLPNIEQHSSSNQMMTFNLAVCITASILWPPASSSPELENKFINKDTLLIQFLIENCCGIFGEETTSLFGEVSVRCDTEQNASHISYYDSLEGEQNGAEVPGGDLVKNLGQGSRNMDSALTPSGDDLDQPEVDALLTLSDFDLDRSKNEDIRLLESKPVTVIVLYREPTLQDPAGPLSGMTTPSCLSTAAADAPESPRQHQCSEASTNDLDSKLSLRQERLRKSSRDAILSQKDEDHRQQNQPLQEEGKTYFKQSLVTVTDIKKSATNTNAKEESLFGNEGNHVNLLPESKPGAISIASCSHMSSRDHPRSQPFDSDTSGDALPHTRMPSRRQQHCSEPNADDQPSKLSCLRRMFSKKQKKTT</sequence>
<dbReference type="SUPFAM" id="SSF48350">
    <property type="entry name" value="GTPase activation domain, GAP"/>
    <property type="match status" value="1"/>
</dbReference>
<reference evidence="5" key="3">
    <citation type="submission" date="2025-09" db="UniProtKB">
        <authorList>
            <consortium name="Ensembl"/>
        </authorList>
    </citation>
    <scope>IDENTIFICATION</scope>
</reference>
<reference evidence="5" key="2">
    <citation type="submission" date="2025-08" db="UniProtKB">
        <authorList>
            <consortium name="Ensembl"/>
        </authorList>
    </citation>
    <scope>IDENTIFICATION</scope>
</reference>
<feature type="region of interest" description="Disordered" evidence="3">
    <location>
        <begin position="699"/>
        <end position="762"/>
    </location>
</feature>
<dbReference type="InParanoid" id="G1Q4Y7"/>
<dbReference type="Proteomes" id="UP000001074">
    <property type="component" value="Unassembled WGS sequence"/>
</dbReference>
<dbReference type="InterPro" id="IPR000198">
    <property type="entry name" value="RhoGAP_dom"/>
</dbReference>
<dbReference type="Ensembl" id="ENSMLUT00000022520.1">
    <property type="protein sequence ID" value="ENSMLUP00000018770.1"/>
    <property type="gene ID" value="ENSMLUG00000028771.1"/>
</dbReference>
<accession>G1Q4Y7</accession>
<dbReference type="Gene3D" id="2.30.29.30">
    <property type="entry name" value="Pleckstrin-homology domain (PH domain)/Phosphotyrosine-binding domain (PTB)"/>
    <property type="match status" value="1"/>
</dbReference>
<organism evidence="5 6">
    <name type="scientific">Myotis lucifugus</name>
    <name type="common">Little brown bat</name>
    <dbReference type="NCBI Taxonomy" id="59463"/>
    <lineage>
        <taxon>Eukaryota</taxon>
        <taxon>Metazoa</taxon>
        <taxon>Chordata</taxon>
        <taxon>Craniata</taxon>
        <taxon>Vertebrata</taxon>
        <taxon>Euteleostomi</taxon>
        <taxon>Mammalia</taxon>
        <taxon>Eutheria</taxon>
        <taxon>Laurasiatheria</taxon>
        <taxon>Chiroptera</taxon>
        <taxon>Yangochiroptera</taxon>
        <taxon>Vespertilionidae</taxon>
        <taxon>Myotis</taxon>
    </lineage>
</organism>
<dbReference type="STRING" id="59463.ENSMLUP00000018770"/>
<dbReference type="Gene3D" id="1.10.555.10">
    <property type="entry name" value="Rho GTPase activation protein"/>
    <property type="match status" value="1"/>
</dbReference>
<proteinExistence type="predicted"/>
<dbReference type="OMA" id="THISGEE"/>
<dbReference type="InterPro" id="IPR047886">
    <property type="entry name" value="ARHGAP20-like_RhoGAP"/>
</dbReference>
<evidence type="ECO:0000256" key="3">
    <source>
        <dbReference type="SAM" id="MobiDB-lite"/>
    </source>
</evidence>
<protein>
    <recommendedName>
        <fullName evidence="4">Rho-GAP domain-containing protein</fullName>
    </recommendedName>
</protein>
<dbReference type="PANTHER" id="PTHR23179:SF28">
    <property type="entry name" value="RHO GTPASE-ACTIVATING PROTEIN 20"/>
    <property type="match status" value="1"/>
</dbReference>
<dbReference type="Pfam" id="PF00620">
    <property type="entry name" value="RhoGAP"/>
    <property type="match status" value="1"/>
</dbReference>
<dbReference type="CDD" id="cd13319">
    <property type="entry name" value="PH_RARhoGAP"/>
    <property type="match status" value="1"/>
</dbReference>
<dbReference type="eggNOG" id="KOG4724">
    <property type="taxonomic scope" value="Eukaryota"/>
</dbReference>
<dbReference type="GO" id="GO:0035023">
    <property type="term" value="P:regulation of Rho protein signal transduction"/>
    <property type="evidence" value="ECO:0007669"/>
    <property type="project" value="InterPro"/>
</dbReference>
<keyword evidence="6" id="KW-1185">Reference proteome</keyword>
<feature type="compositionally biased region" description="Basic residues" evidence="3">
    <location>
        <begin position="753"/>
        <end position="762"/>
    </location>
</feature>
<dbReference type="GO" id="GO:0005096">
    <property type="term" value="F:GTPase activator activity"/>
    <property type="evidence" value="ECO:0007669"/>
    <property type="project" value="UniProtKB-KW"/>
</dbReference>
<feature type="compositionally biased region" description="Basic and acidic residues" evidence="3">
    <location>
        <begin position="609"/>
        <end position="638"/>
    </location>
</feature>
<dbReference type="SUPFAM" id="SSF50729">
    <property type="entry name" value="PH domain-like"/>
    <property type="match status" value="1"/>
</dbReference>
<dbReference type="InterPro" id="IPR008936">
    <property type="entry name" value="Rho_GTPase_activation_prot"/>
</dbReference>
<feature type="region of interest" description="Disordered" evidence="3">
    <location>
        <begin position="1"/>
        <end position="34"/>
    </location>
</feature>
<dbReference type="PROSITE" id="PS50238">
    <property type="entry name" value="RHOGAP"/>
    <property type="match status" value="1"/>
</dbReference>
<dbReference type="HOGENOM" id="CLU_008526_0_0_1"/>
<evidence type="ECO:0000256" key="1">
    <source>
        <dbReference type="ARBA" id="ARBA00022468"/>
    </source>
</evidence>
<reference evidence="5 6" key="1">
    <citation type="journal article" date="2011" name="Nature">
        <title>A high-resolution map of human evolutionary constraint using 29 mammals.</title>
        <authorList>
            <person name="Lindblad-Toh K."/>
            <person name="Garber M."/>
            <person name="Zuk O."/>
            <person name="Lin M.F."/>
            <person name="Parker B.J."/>
            <person name="Washietl S."/>
            <person name="Kheradpour P."/>
            <person name="Ernst J."/>
            <person name="Jordan G."/>
            <person name="Mauceli E."/>
            <person name="Ward L.D."/>
            <person name="Lowe C.B."/>
            <person name="Holloway A.K."/>
            <person name="Clamp M."/>
            <person name="Gnerre S."/>
            <person name="Alfoldi J."/>
            <person name="Beal K."/>
            <person name="Chang J."/>
            <person name="Clawson H."/>
            <person name="Cuff J."/>
            <person name="Di Palma F."/>
            <person name="Fitzgerald S."/>
            <person name="Flicek P."/>
            <person name="Guttman M."/>
            <person name="Hubisz M.J."/>
            <person name="Jaffe D.B."/>
            <person name="Jungreis I."/>
            <person name="Kent W.J."/>
            <person name="Kostka D."/>
            <person name="Lara M."/>
            <person name="Martins A.L."/>
            <person name="Massingham T."/>
            <person name="Moltke I."/>
            <person name="Raney B.J."/>
            <person name="Rasmussen M.D."/>
            <person name="Robinson J."/>
            <person name="Stark A."/>
            <person name="Vilella A.J."/>
            <person name="Wen J."/>
            <person name="Xie X."/>
            <person name="Zody M.C."/>
            <person name="Baldwin J."/>
            <person name="Bloom T."/>
            <person name="Chin C.W."/>
            <person name="Heiman D."/>
            <person name="Nicol R."/>
            <person name="Nusbaum C."/>
            <person name="Young S."/>
            <person name="Wilkinson J."/>
            <person name="Worley K.C."/>
            <person name="Kovar C.L."/>
            <person name="Muzny D.M."/>
            <person name="Gibbs R.A."/>
            <person name="Cree A."/>
            <person name="Dihn H.H."/>
            <person name="Fowler G."/>
            <person name="Jhangiani S."/>
            <person name="Joshi V."/>
            <person name="Lee S."/>
            <person name="Lewis L.R."/>
            <person name="Nazareth L.V."/>
            <person name="Okwuonu G."/>
            <person name="Santibanez J."/>
            <person name="Warren W.C."/>
            <person name="Mardis E.R."/>
            <person name="Weinstock G.M."/>
            <person name="Wilson R.K."/>
            <person name="Delehaunty K."/>
            <person name="Dooling D."/>
            <person name="Fronik C."/>
            <person name="Fulton L."/>
            <person name="Fulton B."/>
            <person name="Graves T."/>
            <person name="Minx P."/>
            <person name="Sodergren E."/>
            <person name="Birney E."/>
            <person name="Margulies E.H."/>
            <person name="Herrero J."/>
            <person name="Green E.D."/>
            <person name="Haussler D."/>
            <person name="Siepel A."/>
            <person name="Goldman N."/>
            <person name="Pollard K.S."/>
            <person name="Pedersen J.S."/>
            <person name="Lander E.S."/>
            <person name="Kellis M."/>
        </authorList>
    </citation>
    <scope>NUCLEOTIDE SEQUENCE [LARGE SCALE GENOMIC DNA]</scope>
</reference>
<keyword evidence="2" id="KW-0597">Phosphoprotein</keyword>